<evidence type="ECO:0000256" key="1">
    <source>
        <dbReference type="ARBA" id="ARBA00010646"/>
    </source>
</evidence>
<keyword evidence="2" id="KW-0378">Hydrolase</keyword>
<evidence type="ECO:0000313" key="7">
    <source>
        <dbReference type="Proteomes" id="UP000326336"/>
    </source>
</evidence>
<dbReference type="Gene3D" id="3.20.20.80">
    <property type="entry name" value="Glycosidases"/>
    <property type="match status" value="1"/>
</dbReference>
<evidence type="ECO:0000256" key="4">
    <source>
        <dbReference type="SAM" id="MobiDB-lite"/>
    </source>
</evidence>
<dbReference type="InterPro" id="IPR013168">
    <property type="entry name" value="Cpl_7_lyso_C"/>
</dbReference>
<dbReference type="OrthoDB" id="287365at2"/>
<feature type="compositionally biased region" description="Polar residues" evidence="4">
    <location>
        <begin position="256"/>
        <end position="271"/>
    </location>
</feature>
<evidence type="ECO:0000259" key="5">
    <source>
        <dbReference type="SMART" id="SM01095"/>
    </source>
</evidence>
<evidence type="ECO:0000313" key="6">
    <source>
        <dbReference type="EMBL" id="KAB5606160.1"/>
    </source>
</evidence>
<feature type="domain" description="Cpl-7 lysozyme C-terminal" evidence="5">
    <location>
        <begin position="270"/>
        <end position="311"/>
    </location>
</feature>
<dbReference type="InterPro" id="IPR002053">
    <property type="entry name" value="Glyco_hydro_25"/>
</dbReference>
<dbReference type="GO" id="GO:0016998">
    <property type="term" value="P:cell wall macromolecule catabolic process"/>
    <property type="evidence" value="ECO:0007669"/>
    <property type="project" value="InterPro"/>
</dbReference>
<dbReference type="InterPro" id="IPR017853">
    <property type="entry name" value="GH"/>
</dbReference>
<gene>
    <name evidence="6" type="ORF">EHS19_08040</name>
</gene>
<protein>
    <recommendedName>
        <fullName evidence="5">Cpl-7 lysozyme C-terminal domain-containing protein</fullName>
    </recommendedName>
</protein>
<keyword evidence="3" id="KW-0326">Glycosidase</keyword>
<dbReference type="PROSITE" id="PS51904">
    <property type="entry name" value="GLYCOSYL_HYDROL_F25_2"/>
    <property type="match status" value="1"/>
</dbReference>
<feature type="region of interest" description="Disordered" evidence="4">
    <location>
        <begin position="1"/>
        <end position="22"/>
    </location>
</feature>
<feature type="domain" description="Cpl-7 lysozyme C-terminal" evidence="5">
    <location>
        <begin position="324"/>
        <end position="365"/>
    </location>
</feature>
<dbReference type="SUPFAM" id="SSF51445">
    <property type="entry name" value="(Trans)glycosidases"/>
    <property type="match status" value="1"/>
</dbReference>
<dbReference type="Pfam" id="PF01183">
    <property type="entry name" value="Glyco_hydro_25"/>
    <property type="match status" value="1"/>
</dbReference>
<dbReference type="EMBL" id="RQSP01000030">
    <property type="protein sequence ID" value="KAB5606160.1"/>
    <property type="molecule type" value="Genomic_DNA"/>
</dbReference>
<dbReference type="InterPro" id="IPR018077">
    <property type="entry name" value="Glyco_hydro_fam25_subgr"/>
</dbReference>
<keyword evidence="7" id="KW-1185">Reference proteome</keyword>
<dbReference type="GO" id="GO:0016052">
    <property type="term" value="P:carbohydrate catabolic process"/>
    <property type="evidence" value="ECO:0007669"/>
    <property type="project" value="TreeGrafter"/>
</dbReference>
<evidence type="ECO:0000256" key="2">
    <source>
        <dbReference type="ARBA" id="ARBA00022801"/>
    </source>
</evidence>
<dbReference type="PANTHER" id="PTHR34135">
    <property type="entry name" value="LYSOZYME"/>
    <property type="match status" value="1"/>
</dbReference>
<reference evidence="6 7" key="1">
    <citation type="journal article" date="2019" name="Int. J. Syst. Evol. Microbiol.">
        <title>Bifidobacterium jacchi sp. nov., isolated from the faeces of a baby common marmoset (Callithrix jacchus).</title>
        <authorList>
            <person name="Modesto M."/>
            <person name="Watanabe K."/>
            <person name="Arita M."/>
            <person name="Satti M."/>
            <person name="Oki K."/>
            <person name="Sciavilla P."/>
            <person name="Patavino C."/>
            <person name="Camma C."/>
            <person name="Michelini S."/>
            <person name="Sgorbati B."/>
            <person name="Mattarelli P."/>
        </authorList>
    </citation>
    <scope>NUCLEOTIDE SEQUENCE [LARGE SCALE GENOMIC DNA]</scope>
    <source>
        <strain evidence="6 7">MRM 9.3</strain>
    </source>
</reference>
<accession>A0A5N5RGV4</accession>
<dbReference type="Pfam" id="PF08230">
    <property type="entry name" value="CW_7"/>
    <property type="match status" value="3"/>
</dbReference>
<feature type="compositionally biased region" description="Basic residues" evidence="4">
    <location>
        <begin position="8"/>
        <end position="22"/>
    </location>
</feature>
<dbReference type="GO" id="GO:0009253">
    <property type="term" value="P:peptidoglycan catabolic process"/>
    <property type="evidence" value="ECO:0007669"/>
    <property type="project" value="InterPro"/>
</dbReference>
<dbReference type="PANTHER" id="PTHR34135:SF2">
    <property type="entry name" value="LYSOZYME"/>
    <property type="match status" value="1"/>
</dbReference>
<dbReference type="AlphaFoldDB" id="A0A5N5RGV4"/>
<name>A0A5N5RGV4_9BIFI</name>
<comment type="similarity">
    <text evidence="1">Belongs to the glycosyl hydrolase 25 family.</text>
</comment>
<dbReference type="SMART" id="SM00641">
    <property type="entry name" value="Glyco_25"/>
    <property type="match status" value="1"/>
</dbReference>
<dbReference type="SMART" id="SM01095">
    <property type="entry name" value="Cpl-7"/>
    <property type="match status" value="3"/>
</dbReference>
<evidence type="ECO:0000256" key="3">
    <source>
        <dbReference type="ARBA" id="ARBA00023295"/>
    </source>
</evidence>
<organism evidence="6 7">
    <name type="scientific">Bifidobacterium jacchi</name>
    <dbReference type="NCBI Taxonomy" id="2490545"/>
    <lineage>
        <taxon>Bacteria</taxon>
        <taxon>Bacillati</taxon>
        <taxon>Actinomycetota</taxon>
        <taxon>Actinomycetes</taxon>
        <taxon>Bifidobacteriales</taxon>
        <taxon>Bifidobacteriaceae</taxon>
        <taxon>Bifidobacterium</taxon>
    </lineage>
</organism>
<proteinExistence type="inferred from homology"/>
<feature type="domain" description="Cpl-7 lysozyme C-terminal" evidence="5">
    <location>
        <begin position="375"/>
        <end position="416"/>
    </location>
</feature>
<dbReference type="Proteomes" id="UP000326336">
    <property type="component" value="Unassembled WGS sequence"/>
</dbReference>
<dbReference type="GO" id="GO:0003796">
    <property type="term" value="F:lysozyme activity"/>
    <property type="evidence" value="ECO:0007669"/>
    <property type="project" value="InterPro"/>
</dbReference>
<comment type="caution">
    <text evidence="6">The sequence shown here is derived from an EMBL/GenBank/DDBJ whole genome shotgun (WGS) entry which is preliminary data.</text>
</comment>
<feature type="region of interest" description="Disordered" evidence="4">
    <location>
        <begin position="251"/>
        <end position="271"/>
    </location>
</feature>
<sequence>MGRGPRPAPRRRQTHHPTRRHPLVGIRRPATTINHPPSCGGIRLRKKGPIMTHLNGIDISHWQTGIDLAAVPADFVIVKATQGTGYVSPDCASQVEQALKLGRIVGIYHYVGGGDAKREAQFFYENCSNWRTKVFWCIDWEAEQNSAYGNVAYLDAVVGEVARLTGKPPIIYAGAVGFPWDVARRHNSGTWCAQYANMNRVDGYQSSPWNEGAYSCTIRQYTGTGRLPGYNGDLDLNKFYGSAAQLRAYIPGSTGGAQPSKPSTPARKSNEQIASEVIAGKWGNGTDRVNRLRKAGYDANAVQQIVNKRLGAASKPAAPARKSNDQIAAEVIQGRWGNDPQRSAKLRAAGYDPTAIQNIVNKRLGAATTPARKSNDQIATEVIRGNWGNEPQRSQRLRAAGYDPTAIQQIVNRRLA</sequence>